<dbReference type="OrthoDB" id="265717at2759"/>
<evidence type="ECO:0000313" key="3">
    <source>
        <dbReference type="Proteomes" id="UP000799779"/>
    </source>
</evidence>
<dbReference type="PROSITE" id="PS50280">
    <property type="entry name" value="SET"/>
    <property type="match status" value="1"/>
</dbReference>
<organism evidence="2 3">
    <name type="scientific">Amniculicola lignicola CBS 123094</name>
    <dbReference type="NCBI Taxonomy" id="1392246"/>
    <lineage>
        <taxon>Eukaryota</taxon>
        <taxon>Fungi</taxon>
        <taxon>Dikarya</taxon>
        <taxon>Ascomycota</taxon>
        <taxon>Pezizomycotina</taxon>
        <taxon>Dothideomycetes</taxon>
        <taxon>Pleosporomycetidae</taxon>
        <taxon>Pleosporales</taxon>
        <taxon>Amniculicolaceae</taxon>
        <taxon>Amniculicola</taxon>
    </lineage>
</organism>
<dbReference type="InterPro" id="IPR001214">
    <property type="entry name" value="SET_dom"/>
</dbReference>
<dbReference type="SUPFAM" id="SSF82199">
    <property type="entry name" value="SET domain"/>
    <property type="match status" value="1"/>
</dbReference>
<sequence length="248" mass="29122">MDESCIPEAYRQLIEIREPVFAGKGIFAKQLLPKGVRILAESSCFSWENHCGYPRWDHVEDLYYAMDPQQRKAYNKLYYLDRMAPESAYSGLDPQNIIPRFMVGIFYTNKFKNAMLLAGSHFRHSCCPNVFTTEELLDNGQQVFHAIRDIQAGEELTISYINVRKTRAQRQKCLDEYEWTCHCFMCTLPKEGARVDKLLEECFKHQESQLRGLDTQEEPYWAKYYEVMKSQIESFKALGWGVEEVHRL</sequence>
<dbReference type="SMART" id="SM00317">
    <property type="entry name" value="SET"/>
    <property type="match status" value="1"/>
</dbReference>
<protein>
    <submittedName>
        <fullName evidence="2">SET domain-containing protein</fullName>
    </submittedName>
</protein>
<dbReference type="PANTHER" id="PTHR47332">
    <property type="entry name" value="SET DOMAIN-CONTAINING PROTEIN 5"/>
    <property type="match status" value="1"/>
</dbReference>
<keyword evidence="3" id="KW-1185">Reference proteome</keyword>
<proteinExistence type="predicted"/>
<dbReference type="InterPro" id="IPR053185">
    <property type="entry name" value="SET_domain_protein"/>
</dbReference>
<feature type="domain" description="SET" evidence="1">
    <location>
        <begin position="12"/>
        <end position="161"/>
    </location>
</feature>
<dbReference type="Gene3D" id="2.170.270.10">
    <property type="entry name" value="SET domain"/>
    <property type="match status" value="1"/>
</dbReference>
<dbReference type="Proteomes" id="UP000799779">
    <property type="component" value="Unassembled WGS sequence"/>
</dbReference>
<dbReference type="InterPro" id="IPR046341">
    <property type="entry name" value="SET_dom_sf"/>
</dbReference>
<dbReference type="PANTHER" id="PTHR47332:SF4">
    <property type="entry name" value="SET DOMAIN-CONTAINING PROTEIN 5"/>
    <property type="match status" value="1"/>
</dbReference>
<gene>
    <name evidence="2" type="ORF">P154DRAFT_331620</name>
</gene>
<evidence type="ECO:0000259" key="1">
    <source>
        <dbReference type="PROSITE" id="PS50280"/>
    </source>
</evidence>
<dbReference type="EMBL" id="ML977632">
    <property type="protein sequence ID" value="KAF1995922.1"/>
    <property type="molecule type" value="Genomic_DNA"/>
</dbReference>
<dbReference type="CDD" id="cd20071">
    <property type="entry name" value="SET_SMYD"/>
    <property type="match status" value="1"/>
</dbReference>
<accession>A0A6A5W1Y9</accession>
<evidence type="ECO:0000313" key="2">
    <source>
        <dbReference type="EMBL" id="KAF1995922.1"/>
    </source>
</evidence>
<name>A0A6A5W1Y9_9PLEO</name>
<dbReference type="AlphaFoldDB" id="A0A6A5W1Y9"/>
<dbReference type="Pfam" id="PF00856">
    <property type="entry name" value="SET"/>
    <property type="match status" value="1"/>
</dbReference>
<reference evidence="2" key="1">
    <citation type="journal article" date="2020" name="Stud. Mycol.">
        <title>101 Dothideomycetes genomes: a test case for predicting lifestyles and emergence of pathogens.</title>
        <authorList>
            <person name="Haridas S."/>
            <person name="Albert R."/>
            <person name="Binder M."/>
            <person name="Bloem J."/>
            <person name="Labutti K."/>
            <person name="Salamov A."/>
            <person name="Andreopoulos B."/>
            <person name="Baker S."/>
            <person name="Barry K."/>
            <person name="Bills G."/>
            <person name="Bluhm B."/>
            <person name="Cannon C."/>
            <person name="Castanera R."/>
            <person name="Culley D."/>
            <person name="Daum C."/>
            <person name="Ezra D."/>
            <person name="Gonzalez J."/>
            <person name="Henrissat B."/>
            <person name="Kuo A."/>
            <person name="Liang C."/>
            <person name="Lipzen A."/>
            <person name="Lutzoni F."/>
            <person name="Magnuson J."/>
            <person name="Mondo S."/>
            <person name="Nolan M."/>
            <person name="Ohm R."/>
            <person name="Pangilinan J."/>
            <person name="Park H.-J."/>
            <person name="Ramirez L."/>
            <person name="Alfaro M."/>
            <person name="Sun H."/>
            <person name="Tritt A."/>
            <person name="Yoshinaga Y."/>
            <person name="Zwiers L.-H."/>
            <person name="Turgeon B."/>
            <person name="Goodwin S."/>
            <person name="Spatafora J."/>
            <person name="Crous P."/>
            <person name="Grigoriev I."/>
        </authorList>
    </citation>
    <scope>NUCLEOTIDE SEQUENCE</scope>
    <source>
        <strain evidence="2">CBS 123094</strain>
    </source>
</reference>